<name>A0AAD6Z4C7_9AGAR</name>
<dbReference type="AlphaFoldDB" id="A0AAD6Z4C7"/>
<comment type="caution">
    <text evidence="2">The sequence shown here is derived from an EMBL/GenBank/DDBJ whole genome shotgun (WGS) entry which is preliminary data.</text>
</comment>
<keyword evidence="3" id="KW-1185">Reference proteome</keyword>
<dbReference type="EMBL" id="JARIHO010000089">
    <property type="protein sequence ID" value="KAJ7307103.1"/>
    <property type="molecule type" value="Genomic_DNA"/>
</dbReference>
<protein>
    <recommendedName>
        <fullName evidence="1">BTB domain-containing protein</fullName>
    </recommendedName>
</protein>
<reference evidence="2" key="1">
    <citation type="submission" date="2023-03" db="EMBL/GenBank/DDBJ databases">
        <title>Massive genome expansion in bonnet fungi (Mycena s.s.) driven by repeated elements and novel gene families across ecological guilds.</title>
        <authorList>
            <consortium name="Lawrence Berkeley National Laboratory"/>
            <person name="Harder C.B."/>
            <person name="Miyauchi S."/>
            <person name="Viragh M."/>
            <person name="Kuo A."/>
            <person name="Thoen E."/>
            <person name="Andreopoulos B."/>
            <person name="Lu D."/>
            <person name="Skrede I."/>
            <person name="Drula E."/>
            <person name="Henrissat B."/>
            <person name="Morin E."/>
            <person name="Kohler A."/>
            <person name="Barry K."/>
            <person name="LaButti K."/>
            <person name="Morin E."/>
            <person name="Salamov A."/>
            <person name="Lipzen A."/>
            <person name="Mereny Z."/>
            <person name="Hegedus B."/>
            <person name="Baldrian P."/>
            <person name="Stursova M."/>
            <person name="Weitz H."/>
            <person name="Taylor A."/>
            <person name="Grigoriev I.V."/>
            <person name="Nagy L.G."/>
            <person name="Martin F."/>
            <person name="Kauserud H."/>
        </authorList>
    </citation>
    <scope>NUCLEOTIDE SEQUENCE</scope>
    <source>
        <strain evidence="2">CBHHK002</strain>
    </source>
</reference>
<dbReference type="Proteomes" id="UP001218218">
    <property type="component" value="Unassembled WGS sequence"/>
</dbReference>
<sequence>MSCEPPPAKRQRNEDEPITRSEMWNSDGSVILQAENTQFRVHWSVLARHSSIFSDMQELPQPADQSNVDGCPVVELSDDPKDVEYLLKALYIPQKTLPLSAVGAIIRLGRKYDFKDLFDSAVARLMSKCPSTLEAYVLYDPLRTTDNAFELYDALEFDIVALASENKILSALPCVYFHLINNFELSYLFDEIRRPDGTVARLPSLDLQRCVVAREKLLAKQFQEGYTLGWARKWPFDDCAKSRCRTKRESIMNWYLEDSELAALEPPTRIGGGFDQLCTVCTKHATESTVAGRKKVWEELPSFFDLPPWTELKSGM</sequence>
<dbReference type="InterPro" id="IPR011333">
    <property type="entry name" value="SKP1/BTB/POZ_sf"/>
</dbReference>
<dbReference type="Pfam" id="PF00651">
    <property type="entry name" value="BTB"/>
    <property type="match status" value="1"/>
</dbReference>
<dbReference type="CDD" id="cd18186">
    <property type="entry name" value="BTB_POZ_ZBTB_KLHL-like"/>
    <property type="match status" value="1"/>
</dbReference>
<proteinExistence type="predicted"/>
<evidence type="ECO:0000313" key="3">
    <source>
        <dbReference type="Proteomes" id="UP001218218"/>
    </source>
</evidence>
<dbReference type="InterPro" id="IPR000210">
    <property type="entry name" value="BTB/POZ_dom"/>
</dbReference>
<dbReference type="SMART" id="SM00225">
    <property type="entry name" value="BTB"/>
    <property type="match status" value="1"/>
</dbReference>
<organism evidence="2 3">
    <name type="scientific">Mycena albidolilacea</name>
    <dbReference type="NCBI Taxonomy" id="1033008"/>
    <lineage>
        <taxon>Eukaryota</taxon>
        <taxon>Fungi</taxon>
        <taxon>Dikarya</taxon>
        <taxon>Basidiomycota</taxon>
        <taxon>Agaricomycotina</taxon>
        <taxon>Agaricomycetes</taxon>
        <taxon>Agaricomycetidae</taxon>
        <taxon>Agaricales</taxon>
        <taxon>Marasmiineae</taxon>
        <taxon>Mycenaceae</taxon>
        <taxon>Mycena</taxon>
    </lineage>
</organism>
<dbReference type="PROSITE" id="PS50097">
    <property type="entry name" value="BTB"/>
    <property type="match status" value="1"/>
</dbReference>
<evidence type="ECO:0000313" key="2">
    <source>
        <dbReference type="EMBL" id="KAJ7307103.1"/>
    </source>
</evidence>
<dbReference type="Gene3D" id="3.30.710.10">
    <property type="entry name" value="Potassium Channel Kv1.1, Chain A"/>
    <property type="match status" value="1"/>
</dbReference>
<feature type="domain" description="BTB" evidence="1">
    <location>
        <begin position="28"/>
        <end position="99"/>
    </location>
</feature>
<evidence type="ECO:0000259" key="1">
    <source>
        <dbReference type="PROSITE" id="PS50097"/>
    </source>
</evidence>
<gene>
    <name evidence="2" type="ORF">DFH08DRAFT_975661</name>
</gene>
<dbReference type="SUPFAM" id="SSF54695">
    <property type="entry name" value="POZ domain"/>
    <property type="match status" value="1"/>
</dbReference>
<accession>A0AAD6Z4C7</accession>